<proteinExistence type="predicted"/>
<evidence type="ECO:0000256" key="2">
    <source>
        <dbReference type="SAM" id="SignalP"/>
    </source>
</evidence>
<evidence type="ECO:0000256" key="1">
    <source>
        <dbReference type="SAM" id="MobiDB-lite"/>
    </source>
</evidence>
<feature type="region of interest" description="Disordered" evidence="1">
    <location>
        <begin position="31"/>
        <end position="52"/>
    </location>
</feature>
<dbReference type="Proteomes" id="UP001285908">
    <property type="component" value="Unassembled WGS sequence"/>
</dbReference>
<dbReference type="GeneID" id="87869771"/>
<gene>
    <name evidence="3" type="ORF">B0T23DRAFT_128483</name>
</gene>
<keyword evidence="2" id="KW-0732">Signal</keyword>
<feature type="chain" id="PRO_5042599211" description="Secreted protein" evidence="2">
    <location>
        <begin position="24"/>
        <end position="120"/>
    </location>
</feature>
<keyword evidence="4" id="KW-1185">Reference proteome</keyword>
<organism evidence="3 4">
    <name type="scientific">Neurospora hispaniola</name>
    <dbReference type="NCBI Taxonomy" id="588809"/>
    <lineage>
        <taxon>Eukaryota</taxon>
        <taxon>Fungi</taxon>
        <taxon>Dikarya</taxon>
        <taxon>Ascomycota</taxon>
        <taxon>Pezizomycotina</taxon>
        <taxon>Sordariomycetes</taxon>
        <taxon>Sordariomycetidae</taxon>
        <taxon>Sordariales</taxon>
        <taxon>Sordariaceae</taxon>
        <taxon>Neurospora</taxon>
    </lineage>
</organism>
<evidence type="ECO:0000313" key="4">
    <source>
        <dbReference type="Proteomes" id="UP001285908"/>
    </source>
</evidence>
<feature type="signal peptide" evidence="2">
    <location>
        <begin position="1"/>
        <end position="23"/>
    </location>
</feature>
<comment type="caution">
    <text evidence="3">The sequence shown here is derived from an EMBL/GenBank/DDBJ whole genome shotgun (WGS) entry which is preliminary data.</text>
</comment>
<protein>
    <recommendedName>
        <fullName evidence="5">Secreted protein</fullName>
    </recommendedName>
</protein>
<dbReference type="AlphaFoldDB" id="A0AAJ0IB39"/>
<dbReference type="EMBL" id="JAULSX010000003">
    <property type="protein sequence ID" value="KAK3495188.1"/>
    <property type="molecule type" value="Genomic_DNA"/>
</dbReference>
<accession>A0AAJ0IB39</accession>
<evidence type="ECO:0000313" key="3">
    <source>
        <dbReference type="EMBL" id="KAK3495188.1"/>
    </source>
</evidence>
<sequence length="120" mass="13313">MIGAVHLAIAVSCGFMRWTLTSATKQTRSTMSSFSKRGFHSDSGATSRPKDHSLGHRLTVTVGPSCSDTLQLGFSLLWLRPVQTPRPTEQGNHMSFFFCQQHPITWPAIREESDRAHEAA</sequence>
<name>A0AAJ0IB39_9PEZI</name>
<reference evidence="3 4" key="1">
    <citation type="journal article" date="2023" name="Mol. Phylogenet. Evol.">
        <title>Genome-scale phylogeny and comparative genomics of the fungal order Sordariales.</title>
        <authorList>
            <person name="Hensen N."/>
            <person name="Bonometti L."/>
            <person name="Westerberg I."/>
            <person name="Brannstrom I.O."/>
            <person name="Guillou S."/>
            <person name="Cros-Aarteil S."/>
            <person name="Calhoun S."/>
            <person name="Haridas S."/>
            <person name="Kuo A."/>
            <person name="Mondo S."/>
            <person name="Pangilinan J."/>
            <person name="Riley R."/>
            <person name="LaButti K."/>
            <person name="Andreopoulos B."/>
            <person name="Lipzen A."/>
            <person name="Chen C."/>
            <person name="Yan M."/>
            <person name="Daum C."/>
            <person name="Ng V."/>
            <person name="Clum A."/>
            <person name="Steindorff A."/>
            <person name="Ohm R.A."/>
            <person name="Martin F."/>
            <person name="Silar P."/>
            <person name="Natvig D.O."/>
            <person name="Lalanne C."/>
            <person name="Gautier V."/>
            <person name="Ament-Velasquez S.L."/>
            <person name="Kruys A."/>
            <person name="Hutchinson M.I."/>
            <person name="Powell A.J."/>
            <person name="Barry K."/>
            <person name="Miller A.N."/>
            <person name="Grigoriev I.V."/>
            <person name="Debuchy R."/>
            <person name="Gladieux P."/>
            <person name="Hiltunen Thoren M."/>
            <person name="Johannesson H."/>
        </authorList>
    </citation>
    <scope>NUCLEOTIDE SEQUENCE [LARGE SCALE GENOMIC DNA]</scope>
    <source>
        <strain evidence="3 4">FGSC 10403</strain>
    </source>
</reference>
<dbReference type="RefSeq" id="XP_062694617.1">
    <property type="nucleotide sequence ID" value="XM_062832149.1"/>
</dbReference>
<evidence type="ECO:0008006" key="5">
    <source>
        <dbReference type="Google" id="ProtNLM"/>
    </source>
</evidence>